<comment type="caution">
    <text evidence="2">The sequence shown here is derived from an EMBL/GenBank/DDBJ whole genome shotgun (WGS) entry which is preliminary data.</text>
</comment>
<reference evidence="2 3" key="1">
    <citation type="submission" date="2020-12" db="EMBL/GenBank/DDBJ databases">
        <title>Vagococcus allomyrinae sp. nov. and Enterococcus lavae sp. nov., isolated from the larvae of Allomyrina dichotoma.</title>
        <authorList>
            <person name="Lee S.D."/>
        </authorList>
    </citation>
    <scope>NUCLEOTIDE SEQUENCE [LARGE SCALE GENOMIC DNA]</scope>
    <source>
        <strain evidence="2 3">BWM-S5</strain>
    </source>
</reference>
<sequence>MNLNMSMLDMTFVGLLSFGVLLLLFTVLSVVLGLKSGSQLKQMTRRRPKMKNKRKRWKRACHTLNKQRKSHYRTAIVVFLLGLLLGGSGFYARHYQLTNLSSPNAAAISKCYYLLDEAQQQFENLKGGASPEKTVKNLQELSSQLASAASETPYGGMSADYRLLLNKYFKKNLDLAINLNAQTVQSLQDTENIEIYMSDIQSVKEQQQKIIEEFEVNEQALLQKK</sequence>
<evidence type="ECO:0000313" key="3">
    <source>
        <dbReference type="Proteomes" id="UP000673375"/>
    </source>
</evidence>
<keyword evidence="1" id="KW-0812">Transmembrane</keyword>
<keyword evidence="1" id="KW-0472">Membrane</keyword>
<name>A0ABS4CIQ3_9ENTE</name>
<organism evidence="2 3">
    <name type="scientific">Enterococcus larvae</name>
    <dbReference type="NCBI Taxonomy" id="2794352"/>
    <lineage>
        <taxon>Bacteria</taxon>
        <taxon>Bacillati</taxon>
        <taxon>Bacillota</taxon>
        <taxon>Bacilli</taxon>
        <taxon>Lactobacillales</taxon>
        <taxon>Enterococcaceae</taxon>
        <taxon>Enterococcus</taxon>
    </lineage>
</organism>
<evidence type="ECO:0008006" key="4">
    <source>
        <dbReference type="Google" id="ProtNLM"/>
    </source>
</evidence>
<dbReference type="EMBL" id="JAEDXU010000004">
    <property type="protein sequence ID" value="MBP1046501.1"/>
    <property type="molecule type" value="Genomic_DNA"/>
</dbReference>
<feature type="transmembrane region" description="Helical" evidence="1">
    <location>
        <begin position="74"/>
        <end position="92"/>
    </location>
</feature>
<dbReference type="RefSeq" id="WP_209557319.1">
    <property type="nucleotide sequence ID" value="NZ_JAEDXU010000004.1"/>
</dbReference>
<evidence type="ECO:0000256" key="1">
    <source>
        <dbReference type="SAM" id="Phobius"/>
    </source>
</evidence>
<dbReference type="Proteomes" id="UP000673375">
    <property type="component" value="Unassembled WGS sequence"/>
</dbReference>
<gene>
    <name evidence="2" type="ORF">I6N96_09405</name>
</gene>
<feature type="transmembrane region" description="Helical" evidence="1">
    <location>
        <begin position="12"/>
        <end position="34"/>
    </location>
</feature>
<accession>A0ABS4CIQ3</accession>
<proteinExistence type="predicted"/>
<keyword evidence="1" id="KW-1133">Transmembrane helix</keyword>
<evidence type="ECO:0000313" key="2">
    <source>
        <dbReference type="EMBL" id="MBP1046501.1"/>
    </source>
</evidence>
<protein>
    <recommendedName>
        <fullName evidence="4">5-bromo-4-chloroindolyl phosphate hydrolysis protein</fullName>
    </recommendedName>
</protein>
<keyword evidence="3" id="KW-1185">Reference proteome</keyword>